<feature type="compositionally biased region" description="Basic and acidic residues" evidence="3">
    <location>
        <begin position="1"/>
        <end position="11"/>
    </location>
</feature>
<dbReference type="InterPro" id="IPR000994">
    <property type="entry name" value="Pept_M24"/>
</dbReference>
<comment type="caution">
    <text evidence="6">The sequence shown here is derived from an EMBL/GenBank/DDBJ whole genome shotgun (WGS) entry which is preliminary data.</text>
</comment>
<evidence type="ECO:0000313" key="7">
    <source>
        <dbReference type="Proteomes" id="UP001596408"/>
    </source>
</evidence>
<keyword evidence="6" id="KW-0645">Protease</keyword>
<dbReference type="PANTHER" id="PTHR46112">
    <property type="entry name" value="AMINOPEPTIDASE"/>
    <property type="match status" value="1"/>
</dbReference>
<dbReference type="GO" id="GO:0046872">
    <property type="term" value="F:metal ion binding"/>
    <property type="evidence" value="ECO:0007669"/>
    <property type="project" value="UniProtKB-KW"/>
</dbReference>
<evidence type="ECO:0000256" key="1">
    <source>
        <dbReference type="ARBA" id="ARBA00022723"/>
    </source>
</evidence>
<keyword evidence="1" id="KW-0479">Metal-binding</keyword>
<evidence type="ECO:0000256" key="3">
    <source>
        <dbReference type="SAM" id="MobiDB-lite"/>
    </source>
</evidence>
<keyword evidence="7" id="KW-1185">Reference proteome</keyword>
<dbReference type="Pfam" id="PF01321">
    <property type="entry name" value="Creatinase_N"/>
    <property type="match status" value="1"/>
</dbReference>
<keyword evidence="2 6" id="KW-0378">Hydrolase</keyword>
<dbReference type="EMBL" id="JBHSXH010000015">
    <property type="protein sequence ID" value="MFC6826022.1"/>
    <property type="molecule type" value="Genomic_DNA"/>
</dbReference>
<reference evidence="6 7" key="1">
    <citation type="journal article" date="2019" name="Int. J. Syst. Evol. Microbiol.">
        <title>The Global Catalogue of Microorganisms (GCM) 10K type strain sequencing project: providing services to taxonomists for standard genome sequencing and annotation.</title>
        <authorList>
            <consortium name="The Broad Institute Genomics Platform"/>
            <consortium name="The Broad Institute Genome Sequencing Center for Infectious Disease"/>
            <person name="Wu L."/>
            <person name="Ma J."/>
        </authorList>
    </citation>
    <scope>NUCLEOTIDE SEQUENCE [LARGE SCALE GENOMIC DNA]</scope>
    <source>
        <strain evidence="6 7">YIM 94188</strain>
    </source>
</reference>
<dbReference type="SUPFAM" id="SSF53092">
    <property type="entry name" value="Creatinase/prolidase N-terminal domain"/>
    <property type="match status" value="1"/>
</dbReference>
<dbReference type="PROSITE" id="PS00491">
    <property type="entry name" value="PROLINE_PEPTIDASE"/>
    <property type="match status" value="1"/>
</dbReference>
<evidence type="ECO:0000256" key="2">
    <source>
        <dbReference type="ARBA" id="ARBA00022801"/>
    </source>
</evidence>
<dbReference type="InterPro" id="IPR050659">
    <property type="entry name" value="Peptidase_M24B"/>
</dbReference>
<proteinExistence type="predicted"/>
<dbReference type="EC" id="3.4.11.9" evidence="6"/>
<dbReference type="InterPro" id="IPR001131">
    <property type="entry name" value="Peptidase_M24B_aminopep-P_CS"/>
</dbReference>
<dbReference type="RefSeq" id="WP_379696986.1">
    <property type="nucleotide sequence ID" value="NZ_JBHSXH010000015.1"/>
</dbReference>
<dbReference type="InterPro" id="IPR036005">
    <property type="entry name" value="Creatinase/aminopeptidase-like"/>
</dbReference>
<dbReference type="Gene3D" id="3.90.230.10">
    <property type="entry name" value="Creatinase/methionine aminopeptidase superfamily"/>
    <property type="match status" value="1"/>
</dbReference>
<dbReference type="PANTHER" id="PTHR46112:SF3">
    <property type="entry name" value="AMINOPEPTIDASE YPDF"/>
    <property type="match status" value="1"/>
</dbReference>
<organism evidence="6 7">
    <name type="scientific">Halopelagius fulvigenes</name>
    <dbReference type="NCBI Taxonomy" id="1198324"/>
    <lineage>
        <taxon>Archaea</taxon>
        <taxon>Methanobacteriati</taxon>
        <taxon>Methanobacteriota</taxon>
        <taxon>Stenosarchaea group</taxon>
        <taxon>Halobacteria</taxon>
        <taxon>Halobacteriales</taxon>
        <taxon>Haloferacaceae</taxon>
    </lineage>
</organism>
<name>A0ABD5U5M1_9EURY</name>
<dbReference type="CDD" id="cd01092">
    <property type="entry name" value="APP-like"/>
    <property type="match status" value="1"/>
</dbReference>
<feature type="compositionally biased region" description="Low complexity" evidence="3">
    <location>
        <begin position="14"/>
        <end position="29"/>
    </location>
</feature>
<feature type="domain" description="Peptidase M24" evidence="4">
    <location>
        <begin position="167"/>
        <end position="372"/>
    </location>
</feature>
<dbReference type="GO" id="GO:0004177">
    <property type="term" value="F:aminopeptidase activity"/>
    <property type="evidence" value="ECO:0007669"/>
    <property type="project" value="UniProtKB-KW"/>
</dbReference>
<dbReference type="SUPFAM" id="SSF55920">
    <property type="entry name" value="Creatinase/aminopeptidase"/>
    <property type="match status" value="1"/>
</dbReference>
<dbReference type="Gene3D" id="3.40.350.10">
    <property type="entry name" value="Creatinase/prolidase N-terminal domain"/>
    <property type="match status" value="1"/>
</dbReference>
<dbReference type="Proteomes" id="UP001596408">
    <property type="component" value="Unassembled WGS sequence"/>
</dbReference>
<dbReference type="AlphaFoldDB" id="A0ABD5U5M1"/>
<feature type="domain" description="Creatinase N-terminal" evidence="5">
    <location>
        <begin position="36"/>
        <end position="158"/>
    </location>
</feature>
<accession>A0ABD5U5M1</accession>
<dbReference type="PRINTS" id="PR00599">
    <property type="entry name" value="MAPEPTIDASE"/>
</dbReference>
<evidence type="ECO:0000313" key="6">
    <source>
        <dbReference type="EMBL" id="MFC6826022.1"/>
    </source>
</evidence>
<keyword evidence="6" id="KW-0031">Aminopeptidase</keyword>
<gene>
    <name evidence="6" type="ORF">ACFQEV_13620</name>
</gene>
<dbReference type="InterPro" id="IPR029149">
    <property type="entry name" value="Creatin/AminoP/Spt16_N"/>
</dbReference>
<dbReference type="InterPro" id="IPR000587">
    <property type="entry name" value="Creatinase_N"/>
</dbReference>
<dbReference type="Pfam" id="PF00557">
    <property type="entry name" value="Peptidase_M24"/>
    <property type="match status" value="1"/>
</dbReference>
<feature type="region of interest" description="Disordered" evidence="3">
    <location>
        <begin position="1"/>
        <end position="31"/>
    </location>
</feature>
<dbReference type="InterPro" id="IPR001714">
    <property type="entry name" value="Pept_M24_MAP"/>
</dbReference>
<evidence type="ECO:0000259" key="5">
    <source>
        <dbReference type="Pfam" id="PF01321"/>
    </source>
</evidence>
<sequence>MPTAFERRTRDAQAALSDADGAEGASAGGQTTSDYADADALVCFPSRNLFYLSGFAEDPGERHLLFFLPAEGDPTFLVPELYGEQVRAASWVEDVRTWADDDDPLAAVESVVSDLDLPPEPRVLLNDTMWARFTHDLRAVLSDATFGLASEVLSDLRMRKDEAELDAMRRAAAAADEAMESVRAMGSDAVGLTESELAREIERLLAEAGGEGVSFETIVGSGPNGAMPHHHHGDREIRAGDPVVLDFGTRVDGYPSDQTRTVVFDGDPSETFAEAHAVVEAALAAGVEAVEPGVAAESVDRAAREVIEEAGYGDRFVHRTGHGVGLDVHEEPYIVEGNDRKLEPGMVFSVEPGIYLPEEFGVRIEDLVVVTDEGCERLNRTDRGWEC</sequence>
<evidence type="ECO:0000259" key="4">
    <source>
        <dbReference type="Pfam" id="PF00557"/>
    </source>
</evidence>
<protein>
    <submittedName>
        <fullName evidence="6">Aminopeptidase P family protein</fullName>
        <ecNumber evidence="6">3.4.11.9</ecNumber>
    </submittedName>
</protein>